<gene>
    <name evidence="2" type="ORF">Metal_2709</name>
</gene>
<dbReference type="SUPFAM" id="SSF81901">
    <property type="entry name" value="HCP-like"/>
    <property type="match status" value="1"/>
</dbReference>
<dbReference type="InterPro" id="IPR056620">
    <property type="entry name" value="HTH_next_PIN-TPR-GreABC"/>
</dbReference>
<organism evidence="2 3">
    <name type="scientific">Methylomicrobium album BG8</name>
    <dbReference type="NCBI Taxonomy" id="686340"/>
    <lineage>
        <taxon>Bacteria</taxon>
        <taxon>Pseudomonadati</taxon>
        <taxon>Pseudomonadota</taxon>
        <taxon>Gammaproteobacteria</taxon>
        <taxon>Methylococcales</taxon>
        <taxon>Methylococcaceae</taxon>
        <taxon>Methylomicrobium</taxon>
    </lineage>
</organism>
<sequence length="1776" mass="204516">MAINLLKCLLDFNRGAEADEFIKKLEIPITDEIRRFQALCRLAAGNIDGAWLVLEPTLPRQENSTLFQLTAAYIAFWQAVPAGFHNLGDLPPHFFQPRMFSLDANQKRRMQDALNFLEHALTLVTSSTKKEIGRAVIDAYLAVCVNLSEKHNDAIEKAKLALIENSVAPSPILCLIWLAADYQWIHTLEALSTACTKPYPPIWQIELLVEILLHTNQAESAWQYLSRYEHRFSTLDEKVRWFDQAVHSHGILGRLSELENRIKSLDGSVVQRRIAAGYWIQRGEVDKALMIAEGLAKSPGTMLDHLNLVRLQRQKRMWQELTISANCCLSLFKETPADIVIALAQAWLALESPTDALNVLEKNKHIFESDNKINDYYGGCLAAYLATEQHEQAWETSEYLWTQNPDESLLMQRAQLQIKMANIPSALEILKRGVEQGYETPQILINLAHYSLTQNREEAFDWAKRAVERFPNDPQLLLNAMHIGFNAGHSDWASMQMAVLQRDYSDTGLFWKAKLPNLLEYMHEQQERSAENWNKFIEGGLPIHLLLDMERRTLGAEFYLHWHHNRDIPVGKHVPFPLAYGGRPYEPLPRNWEGRNLTMDYSACLMAHLLKLFPSLESAFEHIYVPPSLFTVILDEIQRLEQIQPDRIERSETLLDRLGSLPITLLPQPVLETGDFEGLQLMDRVNWCLAEKNDLWIVDDQFATETFESGIIPDKLEALRLREAEVLTILRDKGELLLEENLLKQLTKHPVDPRKIEQLRIKTGLLVDRPFLELLIELDGLEAASKVFNLYCIEGIREQLNRDIESYRYRKKVKDWLDSLLTEFKRFKSKNKIKLLPLYKRPSKQHSGQPLSYELEEIFLGMEDIDWPVWIDDRMLSSYPSVSRQAPIVGVHDVLGALHSRKKISDGKFLECFRNLYRAGVSCRLPSVSYLLEELAQLKLAPNSNELFENSSLAILRQTLSSLFRTNSILSKTPFRAELMPEENEFRFQLHRFIDAAMVAVWTSDKFDATQRIAIADWLYYQFLPQRGRAVSWEACITDPIQGLATEQSFRMSLAWQFLAQPQTISAYYRWLFAHIEPTWRNCPQLRETALSRFAELVIKLLNDFHKHEREARLIDIFVSPLKFLPSDVLNQLLDHPNLEPRLKKHFIDVVHIDSLNLSFSVDDWRKLAEDCIKLGPDKQLFITRKGRKIALEFKPRSGVGDAILVSSQTINGTDVRVSMLGPFERLEHPEQIHRIEWLEDMVRAELLDKELAEHYRPMLSSDEFSTTAAALRQRCERCSSFFFTFAGLVLEISELPEHDWAWILPIYSEIFEFESSIDLSNASNMVEWLFGTCSDIYVRKKHFATFAALPFGPPWNLVTVIEQALSESRISVDSLIPIIGELADSSSNPITLQNLLAACLQLFSSEALVIAESLTKTLLALEPNPKKNVEFDLYIQLLHLAWNHFQNEEEFKKYDYEQRMVWSYVYTDRMMDSLNREKLQNPNYLASASKNLEVILAAMQTRRNPFESNLDDTEDATLPSAASWWRTVIGGTLSILERNTDALQGFQQAVLDLIQPLLEACFKFDHAKLRGLEFLEFADYLNNSKNSPINSQGWTIAKKLQTQLNHEQLLSASLPIQFWLSIAKELDVNVLGGYFMILARFPVPEELVESLINLLNVLIDENILNEKNKNLFFGIAEVLGRLGDEEALKLRERLMDISIKGLTDDSTLWSIVVELVIKLKRNESYEQKINAFIAMAKRIVEILPEEAYECGSFYGFLRNIEAYLPPKVWPELWAL</sequence>
<keyword evidence="3" id="KW-1185">Reference proteome</keyword>
<feature type="domain" description="HTH" evidence="1">
    <location>
        <begin position="515"/>
        <end position="583"/>
    </location>
</feature>
<name>H8GKC3_METAL</name>
<dbReference type="EMBL" id="CM001475">
    <property type="protein sequence ID" value="EIC30414.1"/>
    <property type="molecule type" value="Genomic_DNA"/>
</dbReference>
<dbReference type="Gene3D" id="1.25.40.10">
    <property type="entry name" value="Tetratricopeptide repeat domain"/>
    <property type="match status" value="1"/>
</dbReference>
<accession>H8GKC3</accession>
<evidence type="ECO:0000313" key="2">
    <source>
        <dbReference type="EMBL" id="EIC30414.1"/>
    </source>
</evidence>
<dbReference type="Pfam" id="PF24407">
    <property type="entry name" value="HTH_upst_double_PIN"/>
    <property type="match status" value="1"/>
</dbReference>
<proteinExistence type="predicted"/>
<dbReference type="eggNOG" id="COG0457">
    <property type="taxonomic scope" value="Bacteria"/>
</dbReference>
<evidence type="ECO:0000313" key="3">
    <source>
        <dbReference type="Proteomes" id="UP000005090"/>
    </source>
</evidence>
<protein>
    <recommendedName>
        <fullName evidence="1">HTH domain-containing protein</fullName>
    </recommendedName>
</protein>
<dbReference type="Proteomes" id="UP000005090">
    <property type="component" value="Chromosome"/>
</dbReference>
<reference evidence="2 3" key="1">
    <citation type="journal article" date="2013" name="Genome Announc.">
        <title>Genome Sequence of the Obligate Gammaproteobacterial Methanotroph Methylomicrobium album Strain BG8.</title>
        <authorList>
            <person name="Kits K.D."/>
            <person name="Kalyuzhnaya M.G."/>
            <person name="Klotz M.G."/>
            <person name="Jetten M.S."/>
            <person name="Op den Camp H.J."/>
            <person name="Vuilleumier S."/>
            <person name="Bringel F."/>
            <person name="Dispirito A.A."/>
            <person name="Murrell J.C."/>
            <person name="Bruce D."/>
            <person name="Cheng J.F."/>
            <person name="Copeland A."/>
            <person name="Goodwin L."/>
            <person name="Hauser L."/>
            <person name="Lajus A."/>
            <person name="Land M.L."/>
            <person name="Lapidus A."/>
            <person name="Lucas S."/>
            <person name="Medigue C."/>
            <person name="Pitluck S."/>
            <person name="Woyke T."/>
            <person name="Zeytun A."/>
            <person name="Stein L.Y."/>
        </authorList>
    </citation>
    <scope>NUCLEOTIDE SEQUENCE [LARGE SCALE GENOMIC DNA]</scope>
    <source>
        <strain evidence="2 3">BG8</strain>
    </source>
</reference>
<evidence type="ECO:0000259" key="1">
    <source>
        <dbReference type="Pfam" id="PF24407"/>
    </source>
</evidence>
<dbReference type="HOGENOM" id="CLU_238689_0_0_6"/>
<dbReference type="InterPro" id="IPR011990">
    <property type="entry name" value="TPR-like_helical_dom_sf"/>
</dbReference>